<dbReference type="HOGENOM" id="CLU_099231_0_0_1"/>
<dbReference type="Gramene" id="OPUNC01G43860.1">
    <property type="protein sequence ID" value="OPUNC01G43860.1"/>
    <property type="gene ID" value="OPUNC01G43860"/>
</dbReference>
<feature type="compositionally biased region" description="Low complexity" evidence="1">
    <location>
        <begin position="138"/>
        <end position="147"/>
    </location>
</feature>
<dbReference type="PANTHER" id="PTHR34662:SF8">
    <property type="entry name" value="OS01G0963800 PROTEIN"/>
    <property type="match status" value="1"/>
</dbReference>
<dbReference type="PANTHER" id="PTHR34662">
    <property type="entry name" value="OS04G0422700 PROTEIN"/>
    <property type="match status" value="1"/>
</dbReference>
<feature type="compositionally biased region" description="Pro residues" evidence="1">
    <location>
        <begin position="127"/>
        <end position="137"/>
    </location>
</feature>
<feature type="transmembrane region" description="Helical" evidence="2">
    <location>
        <begin position="223"/>
        <end position="241"/>
    </location>
</feature>
<dbReference type="AlphaFoldDB" id="A0A0E0JU02"/>
<feature type="region of interest" description="Disordered" evidence="1">
    <location>
        <begin position="1"/>
        <end position="74"/>
    </location>
</feature>
<feature type="region of interest" description="Disordered" evidence="1">
    <location>
        <begin position="101"/>
        <end position="160"/>
    </location>
</feature>
<organism evidence="3">
    <name type="scientific">Oryza punctata</name>
    <name type="common">Red rice</name>
    <dbReference type="NCBI Taxonomy" id="4537"/>
    <lineage>
        <taxon>Eukaryota</taxon>
        <taxon>Viridiplantae</taxon>
        <taxon>Streptophyta</taxon>
        <taxon>Embryophyta</taxon>
        <taxon>Tracheophyta</taxon>
        <taxon>Spermatophyta</taxon>
        <taxon>Magnoliopsida</taxon>
        <taxon>Liliopsida</taxon>
        <taxon>Poales</taxon>
        <taxon>Poaceae</taxon>
        <taxon>BOP clade</taxon>
        <taxon>Oryzoideae</taxon>
        <taxon>Oryzeae</taxon>
        <taxon>Oryzinae</taxon>
        <taxon>Oryza</taxon>
    </lineage>
</organism>
<dbReference type="EnsemblPlants" id="OPUNC01G43860.1">
    <property type="protein sequence ID" value="OPUNC01G43860.1"/>
    <property type="gene ID" value="OPUNC01G43860"/>
</dbReference>
<keyword evidence="2" id="KW-0472">Membrane</keyword>
<proteinExistence type="predicted"/>
<keyword evidence="2" id="KW-0812">Transmembrane</keyword>
<dbReference type="OMA" id="NDAKWHA"/>
<evidence type="ECO:0000313" key="4">
    <source>
        <dbReference type="Proteomes" id="UP000026962"/>
    </source>
</evidence>
<accession>A0A0E0JU02</accession>
<dbReference type="Proteomes" id="UP000026962">
    <property type="component" value="Chromosome 1"/>
</dbReference>
<reference evidence="3" key="1">
    <citation type="submission" date="2015-04" db="UniProtKB">
        <authorList>
            <consortium name="EnsemblPlants"/>
        </authorList>
    </citation>
    <scope>IDENTIFICATION</scope>
</reference>
<sequence>MLPAEPVATVASLSPIPLPPVATESASTDQELKREQQQLPSSPPRDRQSCLIIYSDSRSQSQEQETEMEKEKRRNHGGLTLLAVLVVLPSLLPRAPAAVAADSSWHPNPPTRRGHHGGGSNASPRAGLPPLPAPAPAPIAGADDLPAFGRAPKQAPPHFGFPLQPTFGVAAPPVAPTAGEGYPFIGSNPTVPLPTGMTDTSTVLPLPDRGDGNDKVVGRAAPVRVQIAMIGLVAAISILFLSGRS</sequence>
<keyword evidence="2" id="KW-1133">Transmembrane helix</keyword>
<protein>
    <submittedName>
        <fullName evidence="3">Uncharacterized protein</fullName>
    </submittedName>
</protein>
<evidence type="ECO:0000256" key="1">
    <source>
        <dbReference type="SAM" id="MobiDB-lite"/>
    </source>
</evidence>
<evidence type="ECO:0000256" key="2">
    <source>
        <dbReference type="SAM" id="Phobius"/>
    </source>
</evidence>
<name>A0A0E0JU02_ORYPU</name>
<reference evidence="3" key="2">
    <citation type="submission" date="2018-05" db="EMBL/GenBank/DDBJ databases">
        <title>OpunRS2 (Oryza punctata Reference Sequence Version 2).</title>
        <authorList>
            <person name="Zhang J."/>
            <person name="Kudrna D."/>
            <person name="Lee S."/>
            <person name="Talag J."/>
            <person name="Welchert J."/>
            <person name="Wing R.A."/>
        </authorList>
    </citation>
    <scope>NUCLEOTIDE SEQUENCE [LARGE SCALE GENOMIC DNA]</scope>
</reference>
<evidence type="ECO:0000313" key="3">
    <source>
        <dbReference type="EnsemblPlants" id="OPUNC01G43860.1"/>
    </source>
</evidence>
<keyword evidence="4" id="KW-1185">Reference proteome</keyword>
<dbReference type="eggNOG" id="ENOG502R84B">
    <property type="taxonomic scope" value="Eukaryota"/>
</dbReference>